<keyword evidence="3" id="KW-0255">Endonuclease</keyword>
<dbReference type="Proteomes" id="UP001059295">
    <property type="component" value="Chromosome"/>
</dbReference>
<evidence type="ECO:0000259" key="2">
    <source>
        <dbReference type="Pfam" id="PF13004"/>
    </source>
</evidence>
<dbReference type="PANTHER" id="PTHR41349">
    <property type="match status" value="1"/>
</dbReference>
<keyword evidence="3" id="KW-0540">Nuclease</keyword>
<dbReference type="Gene3D" id="3.60.10.10">
    <property type="entry name" value="Endonuclease/exonuclease/phosphatase"/>
    <property type="match status" value="1"/>
</dbReference>
<dbReference type="PANTHER" id="PTHR41349:SF1">
    <property type="entry name" value="PROTEIN CBG08683"/>
    <property type="match status" value="1"/>
</dbReference>
<evidence type="ECO:0000313" key="4">
    <source>
        <dbReference type="Proteomes" id="UP001059295"/>
    </source>
</evidence>
<feature type="domain" description="Endonuclease/exonuclease/phosphatase" evidence="1">
    <location>
        <begin position="224"/>
        <end position="536"/>
    </location>
</feature>
<accession>A0ABY5V128</accession>
<dbReference type="RefSeq" id="WP_187119356.1">
    <property type="nucleotide sequence ID" value="NZ_CAPH01000006.1"/>
</dbReference>
<dbReference type="GeneID" id="82890349"/>
<dbReference type="CDD" id="cd14948">
    <property type="entry name" value="BACON"/>
    <property type="match status" value="2"/>
</dbReference>
<feature type="domain" description="BACON" evidence="2">
    <location>
        <begin position="159"/>
        <end position="210"/>
    </location>
</feature>
<dbReference type="InterPro" id="IPR036691">
    <property type="entry name" value="Endo/exonu/phosph_ase_sf"/>
</dbReference>
<dbReference type="Gene3D" id="2.60.40.10">
    <property type="entry name" value="Immunoglobulins"/>
    <property type="match status" value="2"/>
</dbReference>
<dbReference type="Pfam" id="PF03372">
    <property type="entry name" value="Exo_endo_phos"/>
    <property type="match status" value="1"/>
</dbReference>
<reference evidence="3" key="1">
    <citation type="journal article" date="2022" name="Cell">
        <title>Design, construction, and in vivo augmentation of a complex gut microbiome.</title>
        <authorList>
            <person name="Cheng A.G."/>
            <person name="Ho P.Y."/>
            <person name="Aranda-Diaz A."/>
            <person name="Jain S."/>
            <person name="Yu F.B."/>
            <person name="Meng X."/>
            <person name="Wang M."/>
            <person name="Iakiviak M."/>
            <person name="Nagashima K."/>
            <person name="Zhao A."/>
            <person name="Murugkar P."/>
            <person name="Patil A."/>
            <person name="Atabakhsh K."/>
            <person name="Weakley A."/>
            <person name="Yan J."/>
            <person name="Brumbaugh A.R."/>
            <person name="Higginbottom S."/>
            <person name="Dimas A."/>
            <person name="Shiver A.L."/>
            <person name="Deutschbauer A."/>
            <person name="Neff N."/>
            <person name="Sonnenburg J.L."/>
            <person name="Huang K.C."/>
            <person name="Fischbach M.A."/>
        </authorList>
    </citation>
    <scope>NUCLEOTIDE SEQUENCE</scope>
    <source>
        <strain evidence="3">AP11</strain>
    </source>
</reference>
<dbReference type="GO" id="GO:0004519">
    <property type="term" value="F:endonuclease activity"/>
    <property type="evidence" value="ECO:0007669"/>
    <property type="project" value="UniProtKB-KW"/>
</dbReference>
<evidence type="ECO:0000259" key="1">
    <source>
        <dbReference type="Pfam" id="PF03372"/>
    </source>
</evidence>
<feature type="domain" description="BACON" evidence="2">
    <location>
        <begin position="65"/>
        <end position="119"/>
    </location>
</feature>
<evidence type="ECO:0000313" key="3">
    <source>
        <dbReference type="EMBL" id="UWN57459.1"/>
    </source>
</evidence>
<dbReference type="InterPro" id="IPR024361">
    <property type="entry name" value="BACON"/>
</dbReference>
<dbReference type="InterPro" id="IPR013783">
    <property type="entry name" value="Ig-like_fold"/>
</dbReference>
<organism evidence="3 4">
    <name type="scientific">Alistipes ihumii AP11</name>
    <dbReference type="NCBI Taxonomy" id="1211813"/>
    <lineage>
        <taxon>Bacteria</taxon>
        <taxon>Pseudomonadati</taxon>
        <taxon>Bacteroidota</taxon>
        <taxon>Bacteroidia</taxon>
        <taxon>Bacteroidales</taxon>
        <taxon>Rikenellaceae</taxon>
        <taxon>Alistipes</taxon>
    </lineage>
</organism>
<keyword evidence="3" id="KW-0378">Hydrolase</keyword>
<dbReference type="SUPFAM" id="SSF56219">
    <property type="entry name" value="DNase I-like"/>
    <property type="match status" value="1"/>
</dbReference>
<dbReference type="Pfam" id="PF13004">
    <property type="entry name" value="BACON"/>
    <property type="match status" value="2"/>
</dbReference>
<name>A0ABY5V128_9BACT</name>
<proteinExistence type="predicted"/>
<dbReference type="InterPro" id="IPR005135">
    <property type="entry name" value="Endo/exonuclease/phosphatase"/>
</dbReference>
<sequence length="547" mass="60211">MSILYSLFAVCSLAFCQCDKDGGSASGGNLPFELSVSQWNVPSQGATEEVDLQAPGEWKVKTDYIAGGERWLSVSKTSGAAGQHKLTLSAGNNPSNSTDREALLTVTCGNEQKTISVTQRTHEEVVPEQGRYDVKAGDTLLTVNVSANVAYQCSIVQEGNWIAQVQNKSAMETSSVRFQISANTDEQERTAVVKFTADNLAPTEITIVQAGQTAGKELTLFQLNIWEECGHNSTDGYSAFQSLVDQIVALEPDFATFCELYKNGDDMVMKKLVAALKERGLTYYAETGFGKGGGGARGLLSKYPIEETELINSWMFKGVCNVDGKRIAIYPSHSNYVYYSCYYPRGYNDGGGNSGWEKLPDGPNTDVSEILERNALSGRPESAREFVENAKKELDKGAIVILAGDLNEPSHLDWVESTKDMFEHNGCIVPWQTSLLLTESGFIDAFRQMYPDPATHPGLTWPVNNEGIPVSDLAWAAEADERDRIDYIYYYPDSRFSLVDIKMVGPTGTIVRGERVAADTQEPIIDQAGEHWPSDHRGLLMTIRWNE</sequence>
<dbReference type="EMBL" id="CP102294">
    <property type="protein sequence ID" value="UWN57459.1"/>
    <property type="molecule type" value="Genomic_DNA"/>
</dbReference>
<protein>
    <submittedName>
        <fullName evidence="3">Endonuclease/exonuclease/phosphatase family protein</fullName>
    </submittedName>
</protein>
<gene>
    <name evidence="3" type="ORF">NQ491_01405</name>
</gene>
<keyword evidence="4" id="KW-1185">Reference proteome</keyword>